<evidence type="ECO:0008006" key="3">
    <source>
        <dbReference type="Google" id="ProtNLM"/>
    </source>
</evidence>
<sequence length="112" mass="12506">MTFPVFLLALGATARLTRLITDDYIARHLRVLVIKRTGHDSELSYMMTCPWCLSPWLGAIVVTLSEVAHYHGWDEWFLLPAAVLSVSWLVGTGAEWLGGPVQQQPDPSKAEQ</sequence>
<dbReference type="Proteomes" id="UP000702209">
    <property type="component" value="Unassembled WGS sequence"/>
</dbReference>
<evidence type="ECO:0000313" key="1">
    <source>
        <dbReference type="EMBL" id="MBF6298217.1"/>
    </source>
</evidence>
<reference evidence="1 2" key="1">
    <citation type="submission" date="2020-10" db="EMBL/GenBank/DDBJ databases">
        <title>Identification of Nocardia species via Next-generation sequencing and recognition of intraspecies genetic diversity.</title>
        <authorList>
            <person name="Li P."/>
            <person name="Li P."/>
            <person name="Lu B."/>
        </authorList>
    </citation>
    <scope>NUCLEOTIDE SEQUENCE [LARGE SCALE GENOMIC DNA]</scope>
    <source>
        <strain evidence="1 2">BJ06-0157</strain>
    </source>
</reference>
<organism evidence="1 2">
    <name type="scientific">Nocardia amamiensis</name>
    <dbReference type="NCBI Taxonomy" id="404578"/>
    <lineage>
        <taxon>Bacteria</taxon>
        <taxon>Bacillati</taxon>
        <taxon>Actinomycetota</taxon>
        <taxon>Actinomycetes</taxon>
        <taxon>Mycobacteriales</taxon>
        <taxon>Nocardiaceae</taxon>
        <taxon>Nocardia</taxon>
    </lineage>
</organism>
<evidence type="ECO:0000313" key="2">
    <source>
        <dbReference type="Proteomes" id="UP000702209"/>
    </source>
</evidence>
<comment type="caution">
    <text evidence="1">The sequence shown here is derived from an EMBL/GenBank/DDBJ whole genome shotgun (WGS) entry which is preliminary data.</text>
</comment>
<keyword evidence="2" id="KW-1185">Reference proteome</keyword>
<proteinExistence type="predicted"/>
<dbReference type="RefSeq" id="WP_195129526.1">
    <property type="nucleotide sequence ID" value="NZ_JADLQX010000007.1"/>
</dbReference>
<dbReference type="EMBL" id="JADLQX010000007">
    <property type="protein sequence ID" value="MBF6298217.1"/>
    <property type="molecule type" value="Genomic_DNA"/>
</dbReference>
<protein>
    <recommendedName>
        <fullName evidence="3">DUF1360 domain-containing protein</fullName>
    </recommendedName>
</protein>
<name>A0ABS0CQY9_9NOCA</name>
<gene>
    <name evidence="1" type="ORF">IU459_11765</name>
</gene>
<accession>A0ABS0CQY9</accession>